<keyword evidence="8" id="KW-0812">Transmembrane</keyword>
<reference evidence="18 19" key="1">
    <citation type="submission" date="2020-05" db="EMBL/GenBank/DDBJ databases">
        <authorList>
            <person name="Whitworth D."/>
        </authorList>
    </citation>
    <scope>NUCLEOTIDE SEQUENCE [LARGE SCALE GENOMIC DNA]</scope>
    <source>
        <strain evidence="18 19">AM005</strain>
    </source>
</reference>
<feature type="domain" description="PAC" evidence="16">
    <location>
        <begin position="335"/>
        <end position="388"/>
    </location>
</feature>
<keyword evidence="7" id="KW-0808">Transferase</keyword>
<dbReference type="Pfam" id="PF08448">
    <property type="entry name" value="PAS_4"/>
    <property type="match status" value="1"/>
</dbReference>
<dbReference type="InterPro" id="IPR003661">
    <property type="entry name" value="HisK_dim/P_dom"/>
</dbReference>
<feature type="domain" description="Histidine kinase" evidence="15">
    <location>
        <begin position="392"/>
        <end position="608"/>
    </location>
</feature>
<evidence type="ECO:0000259" key="16">
    <source>
        <dbReference type="PROSITE" id="PS50113"/>
    </source>
</evidence>
<dbReference type="Pfam" id="PF00672">
    <property type="entry name" value="HAMP"/>
    <property type="match status" value="1"/>
</dbReference>
<proteinExistence type="predicted"/>
<keyword evidence="9" id="KW-0547">Nucleotide-binding</keyword>
<evidence type="ECO:0000313" key="18">
    <source>
        <dbReference type="EMBL" id="NOJ80322.1"/>
    </source>
</evidence>
<dbReference type="PANTHER" id="PTHR42878:SF7">
    <property type="entry name" value="SENSOR HISTIDINE KINASE GLRK"/>
    <property type="match status" value="1"/>
</dbReference>
<sequence>MTLRARLLLAQAPLALALLLVGVVAVVTLSQVGRSGPRVLQDNYRSVLAAQEMMAHLERMDSGALFIIAGERRRGLTQQAAQRERLESQLRVQEGNVTEPAEDAATLQLRAAWRRYQEAYDGFLAQSSPEAAREAYFGVLEPAFLEVTGAARAILDLNQDAMVRKSDALQRQSARVNTVMVAAVLVAFVVGLFASQSLTDRALRPMSVLSQAVRRLGEGDYAARAVVEGQDEIAQVGRDFNAMAEALQQYRRSSLGELLQAQAASQAAIDSLPDPVVVFGEDGGLLNVNRAAEDVLRLSLEAGGDMLGRVVPGAREVLERVREHVLTGRGAYQPRGYEEAVRAPLPDGDRWLLARGSPVYGESGEVVGATVILQDVTRLRRFDELKNDLVATVAHEFRTPLTSLRMALHLVTEGVVGPVTEKQADLLFAAREDCERLQGIVDDLLDLSRIQAGQLQLEIRRVPAEELVDAALDAQRAAAEERGVRLSKQVALDVEPVDVDPERLGLVLGNLVGNGVKHTPTGGEVEVRVSREAGGARFEVRDTGEGIAPELQARIFEKFYRAPGAPAGGAGLGLSIAKDIVQAHGGEIGVVSTPGQGSTFWFTLPRREASGPASAS</sequence>
<keyword evidence="6" id="KW-0597">Phosphoprotein</keyword>
<dbReference type="GO" id="GO:0000156">
    <property type="term" value="F:phosphorelay response regulator activity"/>
    <property type="evidence" value="ECO:0007669"/>
    <property type="project" value="TreeGrafter"/>
</dbReference>
<evidence type="ECO:0000256" key="7">
    <source>
        <dbReference type="ARBA" id="ARBA00022679"/>
    </source>
</evidence>
<keyword evidence="14" id="KW-0472">Membrane</keyword>
<evidence type="ECO:0000256" key="13">
    <source>
        <dbReference type="ARBA" id="ARBA00023012"/>
    </source>
</evidence>
<dbReference type="InterPro" id="IPR005467">
    <property type="entry name" value="His_kinase_dom"/>
</dbReference>
<evidence type="ECO:0000256" key="1">
    <source>
        <dbReference type="ARBA" id="ARBA00000085"/>
    </source>
</evidence>
<dbReference type="SMART" id="SM00304">
    <property type="entry name" value="HAMP"/>
    <property type="match status" value="1"/>
</dbReference>
<evidence type="ECO:0000256" key="10">
    <source>
        <dbReference type="ARBA" id="ARBA00022777"/>
    </source>
</evidence>
<dbReference type="Gene3D" id="3.30.450.20">
    <property type="entry name" value="PAS domain"/>
    <property type="match status" value="1"/>
</dbReference>
<dbReference type="InterPro" id="IPR035965">
    <property type="entry name" value="PAS-like_dom_sf"/>
</dbReference>
<dbReference type="CDD" id="cd00075">
    <property type="entry name" value="HATPase"/>
    <property type="match status" value="1"/>
</dbReference>
<name>A0A7Y4MSB8_MYXXA</name>
<evidence type="ECO:0000259" key="17">
    <source>
        <dbReference type="PROSITE" id="PS50885"/>
    </source>
</evidence>
<dbReference type="Gene3D" id="6.10.340.10">
    <property type="match status" value="1"/>
</dbReference>
<protein>
    <recommendedName>
        <fullName evidence="4">histidine kinase</fullName>
        <ecNumber evidence="4">2.7.13.3</ecNumber>
    </recommendedName>
</protein>
<dbReference type="SUPFAM" id="SSF55874">
    <property type="entry name" value="ATPase domain of HSP90 chaperone/DNA topoisomerase II/histidine kinase"/>
    <property type="match status" value="1"/>
</dbReference>
<feature type="domain" description="HAMP" evidence="17">
    <location>
        <begin position="200"/>
        <end position="252"/>
    </location>
</feature>
<dbReference type="CDD" id="cd06225">
    <property type="entry name" value="HAMP"/>
    <property type="match status" value="1"/>
</dbReference>
<dbReference type="InterPro" id="IPR003594">
    <property type="entry name" value="HATPase_dom"/>
</dbReference>
<evidence type="ECO:0000259" key="15">
    <source>
        <dbReference type="PROSITE" id="PS50109"/>
    </source>
</evidence>
<dbReference type="Gene3D" id="3.30.565.10">
    <property type="entry name" value="Histidine kinase-like ATPase, C-terminal domain"/>
    <property type="match status" value="1"/>
</dbReference>
<evidence type="ECO:0000313" key="19">
    <source>
        <dbReference type="Proteomes" id="UP000533080"/>
    </source>
</evidence>
<dbReference type="GO" id="GO:0005886">
    <property type="term" value="C:plasma membrane"/>
    <property type="evidence" value="ECO:0007669"/>
    <property type="project" value="UniProtKB-SubCell"/>
</dbReference>
<keyword evidence="5" id="KW-1003">Cell membrane</keyword>
<evidence type="ECO:0000256" key="8">
    <source>
        <dbReference type="ARBA" id="ARBA00022692"/>
    </source>
</evidence>
<accession>A0A7Y4MSB8</accession>
<dbReference type="Pfam" id="PF02518">
    <property type="entry name" value="HATPase_c"/>
    <property type="match status" value="1"/>
</dbReference>
<dbReference type="InterPro" id="IPR000700">
    <property type="entry name" value="PAS-assoc_C"/>
</dbReference>
<comment type="subcellular location">
    <subcellularLocation>
        <location evidence="3">Cell membrane</location>
    </subcellularLocation>
    <subcellularLocation>
        <location evidence="2">Membrane</location>
        <topology evidence="2">Multi-pass membrane protein</topology>
    </subcellularLocation>
</comment>
<dbReference type="InterPro" id="IPR004358">
    <property type="entry name" value="Sig_transdc_His_kin-like_C"/>
</dbReference>
<evidence type="ECO:0000256" key="14">
    <source>
        <dbReference type="ARBA" id="ARBA00023136"/>
    </source>
</evidence>
<dbReference type="CDD" id="cd00082">
    <property type="entry name" value="HisKA"/>
    <property type="match status" value="1"/>
</dbReference>
<dbReference type="CDD" id="cd00130">
    <property type="entry name" value="PAS"/>
    <property type="match status" value="1"/>
</dbReference>
<dbReference type="EC" id="2.7.13.3" evidence="4"/>
<dbReference type="SUPFAM" id="SSF158472">
    <property type="entry name" value="HAMP domain-like"/>
    <property type="match status" value="1"/>
</dbReference>
<dbReference type="GO" id="GO:0007234">
    <property type="term" value="P:osmosensory signaling via phosphorelay pathway"/>
    <property type="evidence" value="ECO:0007669"/>
    <property type="project" value="TreeGrafter"/>
</dbReference>
<dbReference type="PROSITE" id="PS50109">
    <property type="entry name" value="HIS_KIN"/>
    <property type="match status" value="1"/>
</dbReference>
<evidence type="ECO:0000256" key="3">
    <source>
        <dbReference type="ARBA" id="ARBA00004236"/>
    </source>
</evidence>
<comment type="caution">
    <text evidence="18">The sequence shown here is derived from an EMBL/GenBank/DDBJ whole genome shotgun (WGS) entry which is preliminary data.</text>
</comment>
<dbReference type="GO" id="GO:0005524">
    <property type="term" value="F:ATP binding"/>
    <property type="evidence" value="ECO:0007669"/>
    <property type="project" value="UniProtKB-KW"/>
</dbReference>
<evidence type="ECO:0000256" key="4">
    <source>
        <dbReference type="ARBA" id="ARBA00012438"/>
    </source>
</evidence>
<dbReference type="PRINTS" id="PR00344">
    <property type="entry name" value="BCTRLSENSOR"/>
</dbReference>
<evidence type="ECO:0000256" key="2">
    <source>
        <dbReference type="ARBA" id="ARBA00004141"/>
    </source>
</evidence>
<dbReference type="SMART" id="SM00387">
    <property type="entry name" value="HATPase_c"/>
    <property type="match status" value="1"/>
</dbReference>
<dbReference type="Pfam" id="PF00512">
    <property type="entry name" value="HisKA"/>
    <property type="match status" value="1"/>
</dbReference>
<dbReference type="FunFam" id="3.30.565.10:FF:000023">
    <property type="entry name" value="PAS domain-containing sensor histidine kinase"/>
    <property type="match status" value="1"/>
</dbReference>
<dbReference type="Gene3D" id="1.10.287.130">
    <property type="match status" value="1"/>
</dbReference>
<dbReference type="GO" id="GO:0000155">
    <property type="term" value="F:phosphorelay sensor kinase activity"/>
    <property type="evidence" value="ECO:0007669"/>
    <property type="project" value="InterPro"/>
</dbReference>
<dbReference type="PROSITE" id="PS50885">
    <property type="entry name" value="HAMP"/>
    <property type="match status" value="1"/>
</dbReference>
<evidence type="ECO:0000256" key="11">
    <source>
        <dbReference type="ARBA" id="ARBA00022840"/>
    </source>
</evidence>
<comment type="catalytic activity">
    <reaction evidence="1">
        <text>ATP + protein L-histidine = ADP + protein N-phospho-L-histidine.</text>
        <dbReference type="EC" id="2.7.13.3"/>
    </reaction>
</comment>
<evidence type="ECO:0000256" key="5">
    <source>
        <dbReference type="ARBA" id="ARBA00022475"/>
    </source>
</evidence>
<dbReference type="InterPro" id="IPR013656">
    <property type="entry name" value="PAS_4"/>
</dbReference>
<dbReference type="InterPro" id="IPR000014">
    <property type="entry name" value="PAS"/>
</dbReference>
<evidence type="ECO:0000256" key="6">
    <source>
        <dbReference type="ARBA" id="ARBA00022553"/>
    </source>
</evidence>
<evidence type="ECO:0000256" key="9">
    <source>
        <dbReference type="ARBA" id="ARBA00022741"/>
    </source>
</evidence>
<organism evidence="18 19">
    <name type="scientific">Myxococcus xanthus</name>
    <dbReference type="NCBI Taxonomy" id="34"/>
    <lineage>
        <taxon>Bacteria</taxon>
        <taxon>Pseudomonadati</taxon>
        <taxon>Myxococcota</taxon>
        <taxon>Myxococcia</taxon>
        <taxon>Myxococcales</taxon>
        <taxon>Cystobacterineae</taxon>
        <taxon>Myxococcaceae</taxon>
        <taxon>Myxococcus</taxon>
    </lineage>
</organism>
<keyword evidence="12" id="KW-1133">Transmembrane helix</keyword>
<dbReference type="SUPFAM" id="SSF47384">
    <property type="entry name" value="Homodimeric domain of signal transducing histidine kinase"/>
    <property type="match status" value="1"/>
</dbReference>
<keyword evidence="11" id="KW-0067">ATP-binding</keyword>
<dbReference type="SUPFAM" id="SSF55785">
    <property type="entry name" value="PYP-like sensor domain (PAS domain)"/>
    <property type="match status" value="1"/>
</dbReference>
<dbReference type="PANTHER" id="PTHR42878">
    <property type="entry name" value="TWO-COMPONENT HISTIDINE KINASE"/>
    <property type="match status" value="1"/>
</dbReference>
<dbReference type="GO" id="GO:0030295">
    <property type="term" value="F:protein kinase activator activity"/>
    <property type="evidence" value="ECO:0007669"/>
    <property type="project" value="TreeGrafter"/>
</dbReference>
<keyword evidence="13" id="KW-0902">Two-component regulatory system</keyword>
<keyword evidence="10" id="KW-0418">Kinase</keyword>
<dbReference type="InterPro" id="IPR003660">
    <property type="entry name" value="HAMP_dom"/>
</dbReference>
<dbReference type="InterPro" id="IPR036097">
    <property type="entry name" value="HisK_dim/P_sf"/>
</dbReference>
<dbReference type="AlphaFoldDB" id="A0A7Y4MSB8"/>
<dbReference type="Proteomes" id="UP000533080">
    <property type="component" value="Unassembled WGS sequence"/>
</dbReference>
<dbReference type="RefSeq" id="WP_171442506.1">
    <property type="nucleotide sequence ID" value="NZ_JABFNT010000055.1"/>
</dbReference>
<gene>
    <name evidence="18" type="ORF">HNV28_18600</name>
</gene>
<dbReference type="PROSITE" id="PS50113">
    <property type="entry name" value="PAC"/>
    <property type="match status" value="1"/>
</dbReference>
<dbReference type="InterPro" id="IPR050351">
    <property type="entry name" value="BphY/WalK/GraS-like"/>
</dbReference>
<dbReference type="InterPro" id="IPR036890">
    <property type="entry name" value="HATPase_C_sf"/>
</dbReference>
<dbReference type="NCBIfam" id="TIGR00229">
    <property type="entry name" value="sensory_box"/>
    <property type="match status" value="1"/>
</dbReference>
<dbReference type="EMBL" id="JABFNT010000055">
    <property type="protein sequence ID" value="NOJ80322.1"/>
    <property type="molecule type" value="Genomic_DNA"/>
</dbReference>
<dbReference type="SMART" id="SM00388">
    <property type="entry name" value="HisKA"/>
    <property type="match status" value="1"/>
</dbReference>
<evidence type="ECO:0000256" key="12">
    <source>
        <dbReference type="ARBA" id="ARBA00022989"/>
    </source>
</evidence>